<proteinExistence type="predicted"/>
<name>A0AA88YRC6_PINIB</name>
<sequence length="231" mass="26593">MATSNYSSTEETTNASRVSRVLLDPCTDQLRDVLRHYLPPHTFPQVIQRHCLKLTKPQIDLILPRSGHYSGIYSDFDISLLYTLLRNICNIPPHTKGWGKDPDPNDVSLSANIERIRITRNKAYGHVISSSLSNSDFNDIWSTVRSSVVEIDTFLNNNKTYEKAVDFLRNETMDPETVKQYSEKLRDQVKEDTETRKLIEGENIITCLFLLVIMIQLDIEKHKPARCRSLI</sequence>
<dbReference type="Pfam" id="PF18738">
    <property type="entry name" value="HEPN_DZIP3"/>
    <property type="match status" value="1"/>
</dbReference>
<evidence type="ECO:0000313" key="2">
    <source>
        <dbReference type="EMBL" id="KAK3106827.1"/>
    </source>
</evidence>
<reference evidence="2" key="1">
    <citation type="submission" date="2019-08" db="EMBL/GenBank/DDBJ databases">
        <title>The improved chromosome-level genome for the pearl oyster Pinctada fucata martensii using PacBio sequencing and Hi-C.</title>
        <authorList>
            <person name="Zheng Z."/>
        </authorList>
    </citation>
    <scope>NUCLEOTIDE SEQUENCE</scope>
    <source>
        <strain evidence="2">ZZ-2019</strain>
        <tissue evidence="2">Adductor muscle</tissue>
    </source>
</reference>
<organism evidence="2 3">
    <name type="scientific">Pinctada imbricata</name>
    <name type="common">Atlantic pearl-oyster</name>
    <name type="synonym">Pinctada martensii</name>
    <dbReference type="NCBI Taxonomy" id="66713"/>
    <lineage>
        <taxon>Eukaryota</taxon>
        <taxon>Metazoa</taxon>
        <taxon>Spiralia</taxon>
        <taxon>Lophotrochozoa</taxon>
        <taxon>Mollusca</taxon>
        <taxon>Bivalvia</taxon>
        <taxon>Autobranchia</taxon>
        <taxon>Pteriomorphia</taxon>
        <taxon>Pterioida</taxon>
        <taxon>Pterioidea</taxon>
        <taxon>Pteriidae</taxon>
        <taxon>Pinctada</taxon>
    </lineage>
</organism>
<comment type="caution">
    <text evidence="2">The sequence shown here is derived from an EMBL/GenBank/DDBJ whole genome shotgun (WGS) entry which is preliminary data.</text>
</comment>
<dbReference type="InterPro" id="IPR041249">
    <property type="entry name" value="HEPN_DZIP3"/>
</dbReference>
<accession>A0AA88YRC6</accession>
<evidence type="ECO:0000313" key="3">
    <source>
        <dbReference type="Proteomes" id="UP001186944"/>
    </source>
</evidence>
<protein>
    <recommendedName>
        <fullName evidence="1">DZIP3-like HEPN domain-containing protein</fullName>
    </recommendedName>
</protein>
<evidence type="ECO:0000259" key="1">
    <source>
        <dbReference type="Pfam" id="PF18738"/>
    </source>
</evidence>
<keyword evidence="3" id="KW-1185">Reference proteome</keyword>
<gene>
    <name evidence="2" type="ORF">FSP39_000776</name>
</gene>
<dbReference type="Proteomes" id="UP001186944">
    <property type="component" value="Unassembled WGS sequence"/>
</dbReference>
<feature type="domain" description="DZIP3-like HEPN" evidence="1">
    <location>
        <begin position="53"/>
        <end position="181"/>
    </location>
</feature>
<dbReference type="EMBL" id="VSWD01000002">
    <property type="protein sequence ID" value="KAK3106827.1"/>
    <property type="molecule type" value="Genomic_DNA"/>
</dbReference>
<dbReference type="AlphaFoldDB" id="A0AA88YRC6"/>